<proteinExistence type="predicted"/>
<protein>
    <recommendedName>
        <fullName evidence="3">F-box domain-containing protein</fullName>
    </recommendedName>
</protein>
<dbReference type="EMBL" id="ML119805">
    <property type="protein sequence ID" value="RPA73980.1"/>
    <property type="molecule type" value="Genomic_DNA"/>
</dbReference>
<evidence type="ECO:0008006" key="3">
    <source>
        <dbReference type="Google" id="ProtNLM"/>
    </source>
</evidence>
<evidence type="ECO:0000313" key="1">
    <source>
        <dbReference type="EMBL" id="RPA73980.1"/>
    </source>
</evidence>
<dbReference type="AlphaFoldDB" id="A0A3N4HQB5"/>
<name>A0A3N4HQB5_ASCIM</name>
<accession>A0A3N4HQB5</accession>
<evidence type="ECO:0000313" key="2">
    <source>
        <dbReference type="Proteomes" id="UP000275078"/>
    </source>
</evidence>
<sequence>MTRNPNLNLTRIPRMTKRKIDAKTNKPFRLFALPLELRLEIYTHVHTTIQLLFLSHTSRTVYLEINTRPYLFASFLWHPNFLRHYHKTPELSRILPDGNIPLTLPMISYLDRFKYVRPYSEKIVADTFNRVYGYDWKDWLCCESCCRVKRKSLFYVWQYSRVAAKICRECAWGCARRLFKSQ</sequence>
<gene>
    <name evidence="1" type="ORF">BJ508DRAFT_333559</name>
</gene>
<organism evidence="1 2">
    <name type="scientific">Ascobolus immersus RN42</name>
    <dbReference type="NCBI Taxonomy" id="1160509"/>
    <lineage>
        <taxon>Eukaryota</taxon>
        <taxon>Fungi</taxon>
        <taxon>Dikarya</taxon>
        <taxon>Ascomycota</taxon>
        <taxon>Pezizomycotina</taxon>
        <taxon>Pezizomycetes</taxon>
        <taxon>Pezizales</taxon>
        <taxon>Ascobolaceae</taxon>
        <taxon>Ascobolus</taxon>
    </lineage>
</organism>
<dbReference type="Proteomes" id="UP000275078">
    <property type="component" value="Unassembled WGS sequence"/>
</dbReference>
<reference evidence="1 2" key="1">
    <citation type="journal article" date="2018" name="Nat. Ecol. Evol.">
        <title>Pezizomycetes genomes reveal the molecular basis of ectomycorrhizal truffle lifestyle.</title>
        <authorList>
            <person name="Murat C."/>
            <person name="Payen T."/>
            <person name="Noel B."/>
            <person name="Kuo A."/>
            <person name="Morin E."/>
            <person name="Chen J."/>
            <person name="Kohler A."/>
            <person name="Krizsan K."/>
            <person name="Balestrini R."/>
            <person name="Da Silva C."/>
            <person name="Montanini B."/>
            <person name="Hainaut M."/>
            <person name="Levati E."/>
            <person name="Barry K.W."/>
            <person name="Belfiori B."/>
            <person name="Cichocki N."/>
            <person name="Clum A."/>
            <person name="Dockter R.B."/>
            <person name="Fauchery L."/>
            <person name="Guy J."/>
            <person name="Iotti M."/>
            <person name="Le Tacon F."/>
            <person name="Lindquist E.A."/>
            <person name="Lipzen A."/>
            <person name="Malagnac F."/>
            <person name="Mello A."/>
            <person name="Molinier V."/>
            <person name="Miyauchi S."/>
            <person name="Poulain J."/>
            <person name="Riccioni C."/>
            <person name="Rubini A."/>
            <person name="Sitrit Y."/>
            <person name="Splivallo R."/>
            <person name="Traeger S."/>
            <person name="Wang M."/>
            <person name="Zifcakova L."/>
            <person name="Wipf D."/>
            <person name="Zambonelli A."/>
            <person name="Paolocci F."/>
            <person name="Nowrousian M."/>
            <person name="Ottonello S."/>
            <person name="Baldrian P."/>
            <person name="Spatafora J.W."/>
            <person name="Henrissat B."/>
            <person name="Nagy L.G."/>
            <person name="Aury J.M."/>
            <person name="Wincker P."/>
            <person name="Grigoriev I.V."/>
            <person name="Bonfante P."/>
            <person name="Martin F.M."/>
        </authorList>
    </citation>
    <scope>NUCLEOTIDE SEQUENCE [LARGE SCALE GENOMIC DNA]</scope>
    <source>
        <strain evidence="1 2">RN42</strain>
    </source>
</reference>
<keyword evidence="2" id="KW-1185">Reference proteome</keyword>